<evidence type="ECO:0000313" key="1">
    <source>
        <dbReference type="EMBL" id="KAJ0087641.1"/>
    </source>
</evidence>
<sequence length="295" mass="32302">MGSPFGPPPSAAHTKSLAESNTSIRFINVSPPVNNSPSKEVHKSVEKFLIEFIDCHRACVKEAIVKHVLSGSNSTPLAGLVVDFFCTSMIDVGNELGVPSYLFSPSSAAAVGLLLYLPTPHGREIEEFDGDLLIPSYVNPVPGSGLPEVLSNKHGGYTTVMNHGRRFKETKGIIVNTFEELDSHAVKSLMNDFDHVPPVYTVGPVIVLKGESNKLVSDETQKDDEIMKWLDHQPDSSVVFLCFGSQGNFGEEQVKEIAVGLDQTGVRFLWSFGSHHQRINLKSLVITRVMISWKS</sequence>
<comment type="caution">
    <text evidence="1">The sequence shown here is derived from an EMBL/GenBank/DDBJ whole genome shotgun (WGS) entry which is preliminary data.</text>
</comment>
<gene>
    <name evidence="1" type="ORF">Patl1_33111</name>
</gene>
<reference evidence="2" key="1">
    <citation type="journal article" date="2023" name="G3 (Bethesda)">
        <title>Genome assembly and association tests identify interacting loci associated with vigor, precocity, and sex in interspecific pistachio rootstocks.</title>
        <authorList>
            <person name="Palmer W."/>
            <person name="Jacygrad E."/>
            <person name="Sagayaradj S."/>
            <person name="Cavanaugh K."/>
            <person name="Han R."/>
            <person name="Bertier L."/>
            <person name="Beede B."/>
            <person name="Kafkas S."/>
            <person name="Golino D."/>
            <person name="Preece J."/>
            <person name="Michelmore R."/>
        </authorList>
    </citation>
    <scope>NUCLEOTIDE SEQUENCE [LARGE SCALE GENOMIC DNA]</scope>
</reference>
<proteinExistence type="predicted"/>
<keyword evidence="2" id="KW-1185">Reference proteome</keyword>
<dbReference type="EMBL" id="CM047905">
    <property type="protein sequence ID" value="KAJ0087641.1"/>
    <property type="molecule type" value="Genomic_DNA"/>
</dbReference>
<name>A0ACC1ALV2_9ROSI</name>
<protein>
    <submittedName>
        <fullName evidence="1">Uncharacterized protein</fullName>
    </submittedName>
</protein>
<accession>A0ACC1ALV2</accession>
<dbReference type="Proteomes" id="UP001164250">
    <property type="component" value="Chromosome 9"/>
</dbReference>
<organism evidence="1 2">
    <name type="scientific">Pistacia atlantica</name>
    <dbReference type="NCBI Taxonomy" id="434234"/>
    <lineage>
        <taxon>Eukaryota</taxon>
        <taxon>Viridiplantae</taxon>
        <taxon>Streptophyta</taxon>
        <taxon>Embryophyta</taxon>
        <taxon>Tracheophyta</taxon>
        <taxon>Spermatophyta</taxon>
        <taxon>Magnoliopsida</taxon>
        <taxon>eudicotyledons</taxon>
        <taxon>Gunneridae</taxon>
        <taxon>Pentapetalae</taxon>
        <taxon>rosids</taxon>
        <taxon>malvids</taxon>
        <taxon>Sapindales</taxon>
        <taxon>Anacardiaceae</taxon>
        <taxon>Pistacia</taxon>
    </lineage>
</organism>
<evidence type="ECO:0000313" key="2">
    <source>
        <dbReference type="Proteomes" id="UP001164250"/>
    </source>
</evidence>